<dbReference type="Pfam" id="PF13715">
    <property type="entry name" value="CarbopepD_reg_2"/>
    <property type="match status" value="1"/>
</dbReference>
<dbReference type="PROSITE" id="PS52016">
    <property type="entry name" value="TONB_DEPENDENT_REC_3"/>
    <property type="match status" value="1"/>
</dbReference>
<dbReference type="InterPro" id="IPR036942">
    <property type="entry name" value="Beta-barrel_TonB_sf"/>
</dbReference>
<feature type="domain" description="TonB-dependent receptor plug" evidence="8">
    <location>
        <begin position="219"/>
        <end position="323"/>
    </location>
</feature>
<evidence type="ECO:0000256" key="6">
    <source>
        <dbReference type="ARBA" id="ARBA00023237"/>
    </source>
</evidence>
<protein>
    <submittedName>
        <fullName evidence="9">TonB-dependent receptor</fullName>
    </submittedName>
</protein>
<dbReference type="InterPro" id="IPR012910">
    <property type="entry name" value="Plug_dom"/>
</dbReference>
<dbReference type="InterPro" id="IPR023996">
    <property type="entry name" value="TonB-dep_OMP_SusC/RagA"/>
</dbReference>
<evidence type="ECO:0000313" key="10">
    <source>
        <dbReference type="Proteomes" id="UP001319080"/>
    </source>
</evidence>
<keyword evidence="6 7" id="KW-0998">Cell outer membrane</keyword>
<keyword evidence="10" id="KW-1185">Reference proteome</keyword>
<keyword evidence="5 7" id="KW-0472">Membrane</keyword>
<evidence type="ECO:0000256" key="4">
    <source>
        <dbReference type="ARBA" id="ARBA00022692"/>
    </source>
</evidence>
<sequence length="1129" mass="125763">MKFLHKLLMLISKYTWRLFIIQVVCMNLGFASDINSQSLEKVKVSVACQHATLSTVFKELETKTDFVFAYSGQLDSRNTVTLHYKKATLRRVLEDLSRQASIDFQLVNKTISVKAREVKSLALRPPAITVRGQVKDEDDTALPGVNVLERGTTNGTTTDADGNYSLDVAGENSVLIFSFIGYSSQEITVGTQTAINVQLLADVTTIREIVVIGYGEQEKKDLTGAVSVINSKNMANVQAATVAEAIQGLAPGVNIRNSGRAGSESTIEIRGLGNFSNNQPLYVIDGVPTIATRDFNSSDVESIQILKDASAAAIYGSRAANGVIIITTKKGKSGPMKVDISARYGAQTLPRYDFMDAADFKKYNTMAYREAIEVEKSPVIIGQGYQQYPDGVDTDWQEETFRTAQTQDYNVTVSGGNEFGTYLVSGNYFGNTGTSVGSSFERYSFRVNTEGRRGRFKIGENMSIARGASDDLITNPFWDMLRMLPTIPVHDAANPGGFGYGNEGKARTFGTNPIAREALEETTNDNLRLRGNLYAEVELLKPGVLTYRVNAGLESSQEHYKYVRRIGNWTLNQPFDPSAVIENRGQYVSTLMENTLHFNKEFGKHKVDAVVGTTFQRQQYDQLSGTKRNLLFIGGKYYDVVDAGTSDPESGGFNNEDALISYLGRVNYSYGDKYYLTGTVRRDGSSRFARGSRWGNFPSVSAGWRISGEEFFHVSWIDDLKIRANIGMLGNSSIGRTIGYSGSFYNSNIYNLGNWDYLSQVNATIISVVGTDQHLVNGAAQVKLANANLRWETKKQVNFGTDMAFLNSRLALTLEYFISTTTDVLTEMPILFSTGNDGGNPWVNAASIRNKGIEITTTWKDNIQGLKYSITANVSTLRNEVLELGYGRNDVFTGITRTTVGEPIGMFYLRKTDGLFRSEEDVLNHVNSQGKVIQPNARPGDIRYVDFDDSGEINDADRQIVGNPWPNFDLGLITNFEYKNFDLSMIWYGAFGQDVYNGSRAAVERFDDNSNYFAFDDEKPYQEDPNSDFPRLLYGDDRNARGDIDRWLEDGSYFRLRNVTLGYNLPQPLAQRLHVSNARVFVTGQNLATFTSYTGLDPDFTAPDMWRRGYDEVRYPNARSFLVGLQFNF</sequence>
<dbReference type="Gene3D" id="2.40.170.20">
    <property type="entry name" value="TonB-dependent receptor, beta-barrel domain"/>
    <property type="match status" value="1"/>
</dbReference>
<dbReference type="GO" id="GO:0009279">
    <property type="term" value="C:cell outer membrane"/>
    <property type="evidence" value="ECO:0007669"/>
    <property type="project" value="UniProtKB-SubCell"/>
</dbReference>
<comment type="caution">
    <text evidence="9">The sequence shown here is derived from an EMBL/GenBank/DDBJ whole genome shotgun (WGS) entry which is preliminary data.</text>
</comment>
<dbReference type="NCBIfam" id="TIGR04056">
    <property type="entry name" value="OMP_RagA_SusC"/>
    <property type="match status" value="1"/>
</dbReference>
<accession>A0AAP2E4R6</accession>
<evidence type="ECO:0000256" key="3">
    <source>
        <dbReference type="ARBA" id="ARBA00022452"/>
    </source>
</evidence>
<proteinExistence type="inferred from homology"/>
<dbReference type="Gene3D" id="2.170.130.10">
    <property type="entry name" value="TonB-dependent receptor, plug domain"/>
    <property type="match status" value="1"/>
</dbReference>
<name>A0AAP2E4R6_9BACT</name>
<dbReference type="AlphaFoldDB" id="A0AAP2E4R6"/>
<evidence type="ECO:0000256" key="7">
    <source>
        <dbReference type="PROSITE-ProRule" id="PRU01360"/>
    </source>
</evidence>
<evidence type="ECO:0000256" key="5">
    <source>
        <dbReference type="ARBA" id="ARBA00023136"/>
    </source>
</evidence>
<dbReference type="InterPro" id="IPR008969">
    <property type="entry name" value="CarboxyPept-like_regulatory"/>
</dbReference>
<comment type="similarity">
    <text evidence="7">Belongs to the TonB-dependent receptor family.</text>
</comment>
<dbReference type="SUPFAM" id="SSF56935">
    <property type="entry name" value="Porins"/>
    <property type="match status" value="1"/>
</dbReference>
<dbReference type="Gene3D" id="2.60.40.1120">
    <property type="entry name" value="Carboxypeptidase-like, regulatory domain"/>
    <property type="match status" value="1"/>
</dbReference>
<keyword evidence="9" id="KW-0675">Receptor</keyword>
<comment type="subcellular location">
    <subcellularLocation>
        <location evidence="1 7">Cell outer membrane</location>
        <topology evidence="1 7">Multi-pass membrane protein</topology>
    </subcellularLocation>
</comment>
<keyword evidence="4 7" id="KW-0812">Transmembrane</keyword>
<evidence type="ECO:0000313" key="9">
    <source>
        <dbReference type="EMBL" id="MBT1711782.1"/>
    </source>
</evidence>
<evidence type="ECO:0000259" key="8">
    <source>
        <dbReference type="Pfam" id="PF07715"/>
    </source>
</evidence>
<dbReference type="InterPro" id="IPR023997">
    <property type="entry name" value="TonB-dep_OMP_SusC/RagA_CS"/>
</dbReference>
<evidence type="ECO:0000256" key="2">
    <source>
        <dbReference type="ARBA" id="ARBA00022448"/>
    </source>
</evidence>
<dbReference type="EMBL" id="JAHESE010000040">
    <property type="protein sequence ID" value="MBT1711782.1"/>
    <property type="molecule type" value="Genomic_DNA"/>
</dbReference>
<keyword evidence="3 7" id="KW-1134">Transmembrane beta strand</keyword>
<dbReference type="Pfam" id="PF07715">
    <property type="entry name" value="Plug"/>
    <property type="match status" value="1"/>
</dbReference>
<dbReference type="InterPro" id="IPR039426">
    <property type="entry name" value="TonB-dep_rcpt-like"/>
</dbReference>
<organism evidence="9 10">
    <name type="scientific">Dawidia cretensis</name>
    <dbReference type="NCBI Taxonomy" id="2782350"/>
    <lineage>
        <taxon>Bacteria</taxon>
        <taxon>Pseudomonadati</taxon>
        <taxon>Bacteroidota</taxon>
        <taxon>Cytophagia</taxon>
        <taxon>Cytophagales</taxon>
        <taxon>Chryseotaleaceae</taxon>
        <taxon>Dawidia</taxon>
    </lineage>
</organism>
<dbReference type="Proteomes" id="UP001319080">
    <property type="component" value="Unassembled WGS sequence"/>
</dbReference>
<dbReference type="InterPro" id="IPR037066">
    <property type="entry name" value="Plug_dom_sf"/>
</dbReference>
<keyword evidence="2 7" id="KW-0813">Transport</keyword>
<dbReference type="SUPFAM" id="SSF49464">
    <property type="entry name" value="Carboxypeptidase regulatory domain-like"/>
    <property type="match status" value="1"/>
</dbReference>
<gene>
    <name evidence="9" type="ORF">KK062_26310</name>
</gene>
<evidence type="ECO:0000256" key="1">
    <source>
        <dbReference type="ARBA" id="ARBA00004571"/>
    </source>
</evidence>
<dbReference type="NCBIfam" id="TIGR04057">
    <property type="entry name" value="SusC_RagA_signa"/>
    <property type="match status" value="1"/>
</dbReference>
<reference evidence="9 10" key="1">
    <citation type="submission" date="2021-05" db="EMBL/GenBank/DDBJ databases">
        <title>A Polyphasic approach of four new species of the genus Ohtaekwangia: Ohtaekwangia histidinii sp. nov., Ohtaekwangia cretensis sp. nov., Ohtaekwangia indiensis sp. nov., Ohtaekwangia reichenbachii sp. nov. from diverse environment.</title>
        <authorList>
            <person name="Octaviana S."/>
        </authorList>
    </citation>
    <scope>NUCLEOTIDE SEQUENCE [LARGE SCALE GENOMIC DNA]</scope>
    <source>
        <strain evidence="9 10">PWU5</strain>
    </source>
</reference>